<dbReference type="InterPro" id="IPR013149">
    <property type="entry name" value="ADH-like_C"/>
</dbReference>
<sequence>MSVHGWHLSGVSQPDSVVVVGIGNIGLLAVLVAKAKGAKQIIAVGKYAPRQELAQRYGASLVLSPDDPKLAEYILERTDGLGAELVLEAAGTPSSLRMAVESARKGGKIVVLGVFHEDVSLDYRHILMTEKQIMGSIIYQREDFADAIDILGAGAVDLTHHVTSEVPLRDIVTQGFLPLSESKAEHIKIQVMPQT</sequence>
<organism evidence="8 9">
    <name type="scientific">Entotheonella factor</name>
    <dbReference type="NCBI Taxonomy" id="1429438"/>
    <lineage>
        <taxon>Bacteria</taxon>
        <taxon>Pseudomonadati</taxon>
        <taxon>Nitrospinota/Tectimicrobiota group</taxon>
        <taxon>Candidatus Tectimicrobiota</taxon>
        <taxon>Candidatus Entotheonellia</taxon>
        <taxon>Candidatus Entotheonellales</taxon>
        <taxon>Candidatus Entotheonellaceae</taxon>
        <taxon>Candidatus Entotheonella</taxon>
    </lineage>
</organism>
<dbReference type="PANTHER" id="PTHR43350">
    <property type="entry name" value="NAD-DEPENDENT ALCOHOL DEHYDROGENASE"/>
    <property type="match status" value="1"/>
</dbReference>
<evidence type="ECO:0000313" key="8">
    <source>
        <dbReference type="EMBL" id="ETW96717.1"/>
    </source>
</evidence>
<evidence type="ECO:0000256" key="1">
    <source>
        <dbReference type="ARBA" id="ARBA00001947"/>
    </source>
</evidence>
<feature type="transmembrane region" description="Helical" evidence="6">
    <location>
        <begin position="16"/>
        <end position="33"/>
    </location>
</feature>
<dbReference type="GO" id="GO:0016491">
    <property type="term" value="F:oxidoreductase activity"/>
    <property type="evidence" value="ECO:0007669"/>
    <property type="project" value="UniProtKB-KW"/>
</dbReference>
<dbReference type="Pfam" id="PF00107">
    <property type="entry name" value="ADH_zinc_N"/>
    <property type="match status" value="1"/>
</dbReference>
<keyword evidence="6" id="KW-0472">Membrane</keyword>
<keyword evidence="3" id="KW-0479">Metal-binding</keyword>
<evidence type="ECO:0000313" key="9">
    <source>
        <dbReference type="Proteomes" id="UP000019141"/>
    </source>
</evidence>
<protein>
    <recommendedName>
        <fullName evidence="7">Alcohol dehydrogenase-like C-terminal domain-containing protein</fullName>
    </recommendedName>
</protein>
<dbReference type="GO" id="GO:0046872">
    <property type="term" value="F:metal ion binding"/>
    <property type="evidence" value="ECO:0007669"/>
    <property type="project" value="UniProtKB-KW"/>
</dbReference>
<comment type="caution">
    <text evidence="8">The sequence shown here is derived from an EMBL/GenBank/DDBJ whole genome shotgun (WGS) entry which is preliminary data.</text>
</comment>
<keyword evidence="5" id="KW-0560">Oxidoreductase</keyword>
<dbReference type="SUPFAM" id="SSF51735">
    <property type="entry name" value="NAD(P)-binding Rossmann-fold domains"/>
    <property type="match status" value="1"/>
</dbReference>
<dbReference type="Gene3D" id="3.90.180.10">
    <property type="entry name" value="Medium-chain alcohol dehydrogenases, catalytic domain"/>
    <property type="match status" value="1"/>
</dbReference>
<reference evidence="8 9" key="1">
    <citation type="journal article" date="2014" name="Nature">
        <title>An environmental bacterial taxon with a large and distinct metabolic repertoire.</title>
        <authorList>
            <person name="Wilson M.C."/>
            <person name="Mori T."/>
            <person name="Ruckert C."/>
            <person name="Uria A.R."/>
            <person name="Helf M.J."/>
            <person name="Takada K."/>
            <person name="Gernert C."/>
            <person name="Steffens U.A."/>
            <person name="Heycke N."/>
            <person name="Schmitt S."/>
            <person name="Rinke C."/>
            <person name="Helfrich E.J."/>
            <person name="Brachmann A.O."/>
            <person name="Gurgui C."/>
            <person name="Wakimoto T."/>
            <person name="Kracht M."/>
            <person name="Crusemann M."/>
            <person name="Hentschel U."/>
            <person name="Abe I."/>
            <person name="Matsunaga S."/>
            <person name="Kalinowski J."/>
            <person name="Takeyama H."/>
            <person name="Piel J."/>
        </authorList>
    </citation>
    <scope>NUCLEOTIDE SEQUENCE [LARGE SCALE GENOMIC DNA]</scope>
    <source>
        <strain evidence="9">TSY1</strain>
    </source>
</reference>
<dbReference type="AlphaFoldDB" id="W4LFD2"/>
<evidence type="ECO:0000256" key="5">
    <source>
        <dbReference type="ARBA" id="ARBA00023002"/>
    </source>
</evidence>
<evidence type="ECO:0000256" key="3">
    <source>
        <dbReference type="ARBA" id="ARBA00022723"/>
    </source>
</evidence>
<dbReference type="HOGENOM" id="CLU_1394109_0_0_7"/>
<name>W4LFD2_ENTF1</name>
<evidence type="ECO:0000259" key="7">
    <source>
        <dbReference type="Pfam" id="PF00107"/>
    </source>
</evidence>
<proteinExistence type="inferred from homology"/>
<evidence type="ECO:0000256" key="4">
    <source>
        <dbReference type="ARBA" id="ARBA00022833"/>
    </source>
</evidence>
<keyword evidence="9" id="KW-1185">Reference proteome</keyword>
<dbReference type="InterPro" id="IPR036291">
    <property type="entry name" value="NAD(P)-bd_dom_sf"/>
</dbReference>
<dbReference type="Gene3D" id="3.40.50.720">
    <property type="entry name" value="NAD(P)-binding Rossmann-like Domain"/>
    <property type="match status" value="1"/>
</dbReference>
<comment type="cofactor">
    <cofactor evidence="1">
        <name>Zn(2+)</name>
        <dbReference type="ChEBI" id="CHEBI:29105"/>
    </cofactor>
</comment>
<dbReference type="Proteomes" id="UP000019141">
    <property type="component" value="Unassembled WGS sequence"/>
</dbReference>
<keyword evidence="4" id="KW-0862">Zinc</keyword>
<gene>
    <name evidence="8" type="ORF">ETSY1_25405</name>
</gene>
<keyword evidence="6" id="KW-1133">Transmembrane helix</keyword>
<accession>W4LFD2</accession>
<keyword evidence="6" id="KW-0812">Transmembrane</keyword>
<comment type="similarity">
    <text evidence="2">Belongs to the zinc-containing alcohol dehydrogenase family.</text>
</comment>
<dbReference type="PANTHER" id="PTHR43350:SF19">
    <property type="entry name" value="D-GULOSIDE 3-DEHYDROGENASE"/>
    <property type="match status" value="1"/>
</dbReference>
<feature type="domain" description="Alcohol dehydrogenase-like C-terminal" evidence="7">
    <location>
        <begin position="25"/>
        <end position="151"/>
    </location>
</feature>
<dbReference type="EMBL" id="AZHW01000753">
    <property type="protein sequence ID" value="ETW96717.1"/>
    <property type="molecule type" value="Genomic_DNA"/>
</dbReference>
<evidence type="ECO:0000256" key="6">
    <source>
        <dbReference type="SAM" id="Phobius"/>
    </source>
</evidence>
<evidence type="ECO:0000256" key="2">
    <source>
        <dbReference type="ARBA" id="ARBA00008072"/>
    </source>
</evidence>